<proteinExistence type="predicted"/>
<dbReference type="RefSeq" id="WP_126833868.1">
    <property type="nucleotide sequence ID" value="NZ_PIPT01000005.1"/>
</dbReference>
<dbReference type="OrthoDB" id="5958722at2"/>
<dbReference type="Proteomes" id="UP000286678">
    <property type="component" value="Unassembled WGS sequence"/>
</dbReference>
<keyword evidence="2" id="KW-1185">Reference proteome</keyword>
<protein>
    <submittedName>
        <fullName evidence="1">Uncharacterized protein</fullName>
    </submittedName>
</protein>
<dbReference type="AlphaFoldDB" id="A0A432XG72"/>
<accession>A0A432XG72</accession>
<evidence type="ECO:0000313" key="1">
    <source>
        <dbReference type="EMBL" id="RUO47721.1"/>
    </source>
</evidence>
<reference evidence="2" key="1">
    <citation type="journal article" date="2018" name="Front. Microbiol.">
        <title>Genome-Based Analysis Reveals the Taxonomy and Diversity of the Family Idiomarinaceae.</title>
        <authorList>
            <person name="Liu Y."/>
            <person name="Lai Q."/>
            <person name="Shao Z."/>
        </authorList>
    </citation>
    <scope>NUCLEOTIDE SEQUENCE [LARGE SCALE GENOMIC DNA]</scope>
    <source>
        <strain evidence="2">SW15</strain>
    </source>
</reference>
<sequence length="145" mass="15895">MVYPLTLFLLSTPVADTVAVPELEQQLASVSALRIEELAELTAAAEVRKLQHQLQVAQLEAKIAEVNPHTQAQKVVTENPLSKLQVLGVIGIASKVRVWLQAENQAFFLGLDAPGPNGLTLIRNGAELALQQGQWRRELAVTEKW</sequence>
<name>A0A432XG72_9GAMM</name>
<comment type="caution">
    <text evidence="1">The sequence shown here is derived from an EMBL/GenBank/DDBJ whole genome shotgun (WGS) entry which is preliminary data.</text>
</comment>
<organism evidence="1 2">
    <name type="scientific">Pseudidiomarina aquimaris</name>
    <dbReference type="NCBI Taxonomy" id="641841"/>
    <lineage>
        <taxon>Bacteria</taxon>
        <taxon>Pseudomonadati</taxon>
        <taxon>Pseudomonadota</taxon>
        <taxon>Gammaproteobacteria</taxon>
        <taxon>Alteromonadales</taxon>
        <taxon>Idiomarinaceae</taxon>
        <taxon>Pseudidiomarina</taxon>
    </lineage>
</organism>
<dbReference type="EMBL" id="PIPT01000005">
    <property type="protein sequence ID" value="RUO47721.1"/>
    <property type="molecule type" value="Genomic_DNA"/>
</dbReference>
<evidence type="ECO:0000313" key="2">
    <source>
        <dbReference type="Proteomes" id="UP000286678"/>
    </source>
</evidence>
<gene>
    <name evidence="1" type="ORF">CWE21_07705</name>
</gene>